<dbReference type="RefSeq" id="WP_145271551.1">
    <property type="nucleotide sequence ID" value="NZ_CP036426.1"/>
</dbReference>
<organism evidence="3 4">
    <name type="scientific">Tautonia plasticadhaerens</name>
    <dbReference type="NCBI Taxonomy" id="2527974"/>
    <lineage>
        <taxon>Bacteria</taxon>
        <taxon>Pseudomonadati</taxon>
        <taxon>Planctomycetota</taxon>
        <taxon>Planctomycetia</taxon>
        <taxon>Isosphaerales</taxon>
        <taxon>Isosphaeraceae</taxon>
        <taxon>Tautonia</taxon>
    </lineage>
</organism>
<sequence>MGPTLLNWPVLLGQAAEMATDAAAVAGDLGPMRGVPIVVILLPIAIVALIVLVPVVMGIRAEQHKREMEHAERMRAIELGRPIPGEAGWWSPARTAVGIGVGVPLGIFGIAFVASMITAQAAPFIWPSAGGIGLAAVICGTILASRLPDPRGPSSANGNGTKPYVDPDAYDAAEHQHA</sequence>
<keyword evidence="2" id="KW-1133">Transmembrane helix</keyword>
<accession>A0A518H4J7</accession>
<feature type="transmembrane region" description="Helical" evidence="2">
    <location>
        <begin position="37"/>
        <end position="59"/>
    </location>
</feature>
<evidence type="ECO:0000313" key="3">
    <source>
        <dbReference type="EMBL" id="QDV35761.1"/>
    </source>
</evidence>
<evidence type="ECO:0000256" key="2">
    <source>
        <dbReference type="SAM" id="Phobius"/>
    </source>
</evidence>
<evidence type="ECO:0000313" key="4">
    <source>
        <dbReference type="Proteomes" id="UP000317835"/>
    </source>
</evidence>
<feature type="transmembrane region" description="Helical" evidence="2">
    <location>
        <begin position="124"/>
        <end position="144"/>
    </location>
</feature>
<keyword evidence="2" id="KW-0472">Membrane</keyword>
<proteinExistence type="predicted"/>
<gene>
    <name evidence="3" type="ORF">ElP_36670</name>
</gene>
<name>A0A518H4J7_9BACT</name>
<keyword evidence="2" id="KW-0812">Transmembrane</keyword>
<dbReference type="OrthoDB" id="283892at2"/>
<evidence type="ECO:0000256" key="1">
    <source>
        <dbReference type="SAM" id="MobiDB-lite"/>
    </source>
</evidence>
<dbReference type="EMBL" id="CP036426">
    <property type="protein sequence ID" value="QDV35761.1"/>
    <property type="molecule type" value="Genomic_DNA"/>
</dbReference>
<feature type="region of interest" description="Disordered" evidence="1">
    <location>
        <begin position="149"/>
        <end position="178"/>
    </location>
</feature>
<dbReference type="KEGG" id="tpla:ElP_36670"/>
<keyword evidence="4" id="KW-1185">Reference proteome</keyword>
<feature type="transmembrane region" description="Helical" evidence="2">
    <location>
        <begin position="96"/>
        <end position="118"/>
    </location>
</feature>
<protein>
    <submittedName>
        <fullName evidence="3">Uncharacterized protein</fullName>
    </submittedName>
</protein>
<dbReference type="Proteomes" id="UP000317835">
    <property type="component" value="Chromosome"/>
</dbReference>
<reference evidence="3 4" key="1">
    <citation type="submission" date="2019-02" db="EMBL/GenBank/DDBJ databases">
        <title>Deep-cultivation of Planctomycetes and their phenomic and genomic characterization uncovers novel biology.</title>
        <authorList>
            <person name="Wiegand S."/>
            <person name="Jogler M."/>
            <person name="Boedeker C."/>
            <person name="Pinto D."/>
            <person name="Vollmers J."/>
            <person name="Rivas-Marin E."/>
            <person name="Kohn T."/>
            <person name="Peeters S.H."/>
            <person name="Heuer A."/>
            <person name="Rast P."/>
            <person name="Oberbeckmann S."/>
            <person name="Bunk B."/>
            <person name="Jeske O."/>
            <person name="Meyerdierks A."/>
            <person name="Storesund J.E."/>
            <person name="Kallscheuer N."/>
            <person name="Luecker S."/>
            <person name="Lage O.M."/>
            <person name="Pohl T."/>
            <person name="Merkel B.J."/>
            <person name="Hornburger P."/>
            <person name="Mueller R.-W."/>
            <person name="Bruemmer F."/>
            <person name="Labrenz M."/>
            <person name="Spormann A.M."/>
            <person name="Op den Camp H."/>
            <person name="Overmann J."/>
            <person name="Amann R."/>
            <person name="Jetten M.S.M."/>
            <person name="Mascher T."/>
            <person name="Medema M.H."/>
            <person name="Devos D.P."/>
            <person name="Kaster A.-K."/>
            <person name="Ovreas L."/>
            <person name="Rohde M."/>
            <person name="Galperin M.Y."/>
            <person name="Jogler C."/>
        </authorList>
    </citation>
    <scope>NUCLEOTIDE SEQUENCE [LARGE SCALE GENOMIC DNA]</scope>
    <source>
        <strain evidence="3 4">ElP</strain>
    </source>
</reference>
<dbReference type="AlphaFoldDB" id="A0A518H4J7"/>